<dbReference type="PANTHER" id="PTHR42756">
    <property type="entry name" value="TRANSCRIPTIONAL REGULATOR, MARR"/>
    <property type="match status" value="1"/>
</dbReference>
<name>A0ABW3EDU3_9LACO</name>
<dbReference type="RefSeq" id="WP_137638747.1">
    <property type="nucleotide sequence ID" value="NZ_BJDN01000037.1"/>
</dbReference>
<dbReference type="Proteomes" id="UP001597104">
    <property type="component" value="Unassembled WGS sequence"/>
</dbReference>
<dbReference type="SUPFAM" id="SSF46785">
    <property type="entry name" value="Winged helix' DNA-binding domain"/>
    <property type="match status" value="1"/>
</dbReference>
<dbReference type="PANTHER" id="PTHR42756:SF2">
    <property type="entry name" value="MARR FAMILY REGULATORY PROTEIN"/>
    <property type="match status" value="1"/>
</dbReference>
<evidence type="ECO:0000256" key="3">
    <source>
        <dbReference type="ARBA" id="ARBA00023163"/>
    </source>
</evidence>
<dbReference type="PRINTS" id="PR00598">
    <property type="entry name" value="HTHMARR"/>
</dbReference>
<dbReference type="PROSITE" id="PS50995">
    <property type="entry name" value="HTH_MARR_2"/>
    <property type="match status" value="1"/>
</dbReference>
<evidence type="ECO:0000256" key="1">
    <source>
        <dbReference type="ARBA" id="ARBA00023015"/>
    </source>
</evidence>
<comment type="caution">
    <text evidence="5">The sequence shown here is derived from an EMBL/GenBank/DDBJ whole genome shotgun (WGS) entry which is preliminary data.</text>
</comment>
<dbReference type="InterPro" id="IPR036390">
    <property type="entry name" value="WH_DNA-bd_sf"/>
</dbReference>
<dbReference type="Gene3D" id="1.10.10.10">
    <property type="entry name" value="Winged helix-like DNA-binding domain superfamily/Winged helix DNA-binding domain"/>
    <property type="match status" value="1"/>
</dbReference>
<accession>A0ABW3EDU3</accession>
<keyword evidence="2" id="KW-0238">DNA-binding</keyword>
<gene>
    <name evidence="5" type="ORF">ACFQZ7_07125</name>
</gene>
<dbReference type="InterPro" id="IPR000835">
    <property type="entry name" value="HTH_MarR-typ"/>
</dbReference>
<sequence>MFEIIRRIGAITRLMQIDSNQHFKALGLNNNLFIYIIRVVEQPGMFLAELADSVQIDRTTSFRTVKKLVAAGYLTLQNDELNLKIKRIYPTEKAQLLYPQLHAYEMAKSQDLLVNLTTAEQAQLKRLLRKLQVNGQKV</sequence>
<protein>
    <submittedName>
        <fullName evidence="5">MarR family winged helix-turn-helix transcriptional regulator</fullName>
    </submittedName>
</protein>
<keyword evidence="1" id="KW-0805">Transcription regulation</keyword>
<dbReference type="InterPro" id="IPR036388">
    <property type="entry name" value="WH-like_DNA-bd_sf"/>
</dbReference>
<evidence type="ECO:0000313" key="5">
    <source>
        <dbReference type="EMBL" id="MFD0897510.1"/>
    </source>
</evidence>
<evidence type="ECO:0000256" key="2">
    <source>
        <dbReference type="ARBA" id="ARBA00023125"/>
    </source>
</evidence>
<reference evidence="6" key="1">
    <citation type="journal article" date="2019" name="Int. J. Syst. Evol. Microbiol.">
        <title>The Global Catalogue of Microorganisms (GCM) 10K type strain sequencing project: providing services to taxonomists for standard genome sequencing and annotation.</title>
        <authorList>
            <consortium name="The Broad Institute Genomics Platform"/>
            <consortium name="The Broad Institute Genome Sequencing Center for Infectious Disease"/>
            <person name="Wu L."/>
            <person name="Ma J."/>
        </authorList>
    </citation>
    <scope>NUCLEOTIDE SEQUENCE [LARGE SCALE GENOMIC DNA]</scope>
    <source>
        <strain evidence="6">CCM 8925</strain>
    </source>
</reference>
<evidence type="ECO:0000259" key="4">
    <source>
        <dbReference type="PROSITE" id="PS50995"/>
    </source>
</evidence>
<keyword evidence="3" id="KW-0804">Transcription</keyword>
<keyword evidence="6" id="KW-1185">Reference proteome</keyword>
<dbReference type="SMART" id="SM00347">
    <property type="entry name" value="HTH_MARR"/>
    <property type="match status" value="1"/>
</dbReference>
<dbReference type="EMBL" id="JBHTIO010000035">
    <property type="protein sequence ID" value="MFD0897510.1"/>
    <property type="molecule type" value="Genomic_DNA"/>
</dbReference>
<dbReference type="Pfam" id="PF13463">
    <property type="entry name" value="HTH_27"/>
    <property type="match status" value="1"/>
</dbReference>
<proteinExistence type="predicted"/>
<feature type="domain" description="HTH marR-type" evidence="4">
    <location>
        <begin position="1"/>
        <end position="133"/>
    </location>
</feature>
<organism evidence="5 6">
    <name type="scientific">Loigolactobacillus binensis</name>
    <dbReference type="NCBI Taxonomy" id="2559922"/>
    <lineage>
        <taxon>Bacteria</taxon>
        <taxon>Bacillati</taxon>
        <taxon>Bacillota</taxon>
        <taxon>Bacilli</taxon>
        <taxon>Lactobacillales</taxon>
        <taxon>Lactobacillaceae</taxon>
        <taxon>Loigolactobacillus</taxon>
    </lineage>
</organism>
<evidence type="ECO:0000313" key="6">
    <source>
        <dbReference type="Proteomes" id="UP001597104"/>
    </source>
</evidence>